<sequence>MNILFLSMVNISTLQQRGIYHDLLNQFINENHSVFIVTPSERRHKKKTVLLQEGKASLLNVQTLNLTKTNVIEKGLGQILVEKQFLKAIKKNYKDVTFDLVLYSTPPITFSKVISYIKHKDNAYSYLLLKDIFPQNAVDMKMIKQNSLIHRYFNKKEKELYALSDTIGCMSEANKTFILKNNPSVSEEKVEVNPNSIHPLFIKYDDEEKAAIKSKYKIPLDKTIFVYGGNLGIPQGVDFLLDTIAKLKEPTAHIVVVGGGTQFTKLEQWFETNSPSNATLLAGLPKNEYDSLLAACDIGMIFLHKDFTIPNFPSRLLAYLEMKKPVLAATDVNTDIGKVIENAQCGYWVEAGDSDGIQNKISALCKSNLKSMGSNSWDLLNREYLVEKSYSLILEKINNDIA</sequence>
<proteinExistence type="predicted"/>
<dbReference type="InterPro" id="IPR001296">
    <property type="entry name" value="Glyco_trans_1"/>
</dbReference>
<dbReference type="Pfam" id="PF00534">
    <property type="entry name" value="Glycos_transf_1"/>
    <property type="match status" value="1"/>
</dbReference>
<dbReference type="Proteomes" id="UP000323621">
    <property type="component" value="Unassembled WGS sequence"/>
</dbReference>
<dbReference type="Gene3D" id="3.40.50.2000">
    <property type="entry name" value="Glycogen Phosphorylase B"/>
    <property type="match status" value="2"/>
</dbReference>
<evidence type="ECO:0000259" key="1">
    <source>
        <dbReference type="Pfam" id="PF00534"/>
    </source>
</evidence>
<reference evidence="2 3" key="1">
    <citation type="submission" date="2019-08" db="EMBL/GenBank/DDBJ databases">
        <title>Genomes of Antarctic Bizionia species.</title>
        <authorList>
            <person name="Bowman J.P."/>
        </authorList>
    </citation>
    <scope>NUCLEOTIDE SEQUENCE [LARGE SCALE GENOMIC DNA]</scope>
    <source>
        <strain evidence="2 3">IC164</strain>
    </source>
</reference>
<dbReference type="PANTHER" id="PTHR12526:SF609">
    <property type="entry name" value="LIPOPOLYSACCHARIDE BIOSYNTHESIS PROTEIN"/>
    <property type="match status" value="1"/>
</dbReference>
<comment type="caution">
    <text evidence="2">The sequence shown here is derived from an EMBL/GenBank/DDBJ whole genome shotgun (WGS) entry which is preliminary data.</text>
</comment>
<name>A0ABY3M7D8_9FLAO</name>
<protein>
    <submittedName>
        <fullName evidence="2">Glycosyltransferase family 4 protein</fullName>
    </submittedName>
</protein>
<gene>
    <name evidence="2" type="ORF">ES677_13930</name>
</gene>
<dbReference type="RefSeq" id="WP_148381554.1">
    <property type="nucleotide sequence ID" value="NZ_VSKN01000029.1"/>
</dbReference>
<feature type="domain" description="Glycosyl transferase family 1" evidence="1">
    <location>
        <begin position="210"/>
        <end position="368"/>
    </location>
</feature>
<keyword evidence="3" id="KW-1185">Reference proteome</keyword>
<dbReference type="PANTHER" id="PTHR12526">
    <property type="entry name" value="GLYCOSYLTRANSFERASE"/>
    <property type="match status" value="1"/>
</dbReference>
<accession>A0ABY3M7D8</accession>
<evidence type="ECO:0000313" key="3">
    <source>
        <dbReference type="Proteomes" id="UP000323621"/>
    </source>
</evidence>
<evidence type="ECO:0000313" key="2">
    <source>
        <dbReference type="EMBL" id="TYC08811.1"/>
    </source>
</evidence>
<dbReference type="EMBL" id="VSKN01000029">
    <property type="protein sequence ID" value="TYC08811.1"/>
    <property type="molecule type" value="Genomic_DNA"/>
</dbReference>
<dbReference type="CDD" id="cd03794">
    <property type="entry name" value="GT4_WbuB-like"/>
    <property type="match status" value="1"/>
</dbReference>
<dbReference type="SUPFAM" id="SSF53756">
    <property type="entry name" value="UDP-Glycosyltransferase/glycogen phosphorylase"/>
    <property type="match status" value="1"/>
</dbReference>
<organism evidence="2 3">
    <name type="scientific">Bizionia gelidisalsuginis</name>
    <dbReference type="NCBI Taxonomy" id="291188"/>
    <lineage>
        <taxon>Bacteria</taxon>
        <taxon>Pseudomonadati</taxon>
        <taxon>Bacteroidota</taxon>
        <taxon>Flavobacteriia</taxon>
        <taxon>Flavobacteriales</taxon>
        <taxon>Flavobacteriaceae</taxon>
        <taxon>Bizionia</taxon>
    </lineage>
</organism>